<reference evidence="1" key="2">
    <citation type="journal article" date="2015" name="Fish Shellfish Immunol.">
        <title>Early steps in the European eel (Anguilla anguilla)-Vibrio vulnificus interaction in the gills: Role of the RtxA13 toxin.</title>
        <authorList>
            <person name="Callol A."/>
            <person name="Pajuelo D."/>
            <person name="Ebbesson L."/>
            <person name="Teles M."/>
            <person name="MacKenzie S."/>
            <person name="Amaro C."/>
        </authorList>
    </citation>
    <scope>NUCLEOTIDE SEQUENCE</scope>
</reference>
<dbReference type="AlphaFoldDB" id="A0A0E9WYG2"/>
<accession>A0A0E9WYG2</accession>
<reference evidence="1" key="1">
    <citation type="submission" date="2014-11" db="EMBL/GenBank/DDBJ databases">
        <authorList>
            <person name="Amaro Gonzalez C."/>
        </authorList>
    </citation>
    <scope>NUCLEOTIDE SEQUENCE</scope>
</reference>
<dbReference type="EMBL" id="GBXM01013907">
    <property type="protein sequence ID" value="JAH94670.1"/>
    <property type="molecule type" value="Transcribed_RNA"/>
</dbReference>
<protein>
    <submittedName>
        <fullName evidence="1">Uncharacterized protein</fullName>
    </submittedName>
</protein>
<evidence type="ECO:0000313" key="1">
    <source>
        <dbReference type="EMBL" id="JAH94670.1"/>
    </source>
</evidence>
<organism evidence="1">
    <name type="scientific">Anguilla anguilla</name>
    <name type="common">European freshwater eel</name>
    <name type="synonym">Muraena anguilla</name>
    <dbReference type="NCBI Taxonomy" id="7936"/>
    <lineage>
        <taxon>Eukaryota</taxon>
        <taxon>Metazoa</taxon>
        <taxon>Chordata</taxon>
        <taxon>Craniata</taxon>
        <taxon>Vertebrata</taxon>
        <taxon>Euteleostomi</taxon>
        <taxon>Actinopterygii</taxon>
        <taxon>Neopterygii</taxon>
        <taxon>Teleostei</taxon>
        <taxon>Anguilliformes</taxon>
        <taxon>Anguillidae</taxon>
        <taxon>Anguilla</taxon>
    </lineage>
</organism>
<sequence length="58" mass="6775">MYRPPTYSMLSLQVSLTNHKSPPLLNYFHNSRTTLSLILFGPENKMIKIITPYSKVEY</sequence>
<name>A0A0E9WYG2_ANGAN</name>
<proteinExistence type="predicted"/>